<dbReference type="GeneID" id="24094293"/>
<sequence>MSRGNMLYVRQAQPPAGSEALGLGFLAKIGKKIAGIFKHKKKTKSVAKNVAKNQTKRGLDDFYKRSEAPSFKLDYDHIDHSGENLRRELTEMFERAVFRRALMALDELD</sequence>
<dbReference type="AlphaFoldDB" id="J4HTA6"/>
<dbReference type="InParanoid" id="J4HTA6"/>
<organism evidence="1 2">
    <name type="scientific">Fibroporia radiculosa</name>
    <dbReference type="NCBI Taxonomy" id="599839"/>
    <lineage>
        <taxon>Eukaryota</taxon>
        <taxon>Fungi</taxon>
        <taxon>Dikarya</taxon>
        <taxon>Basidiomycota</taxon>
        <taxon>Agaricomycotina</taxon>
        <taxon>Agaricomycetes</taxon>
        <taxon>Polyporales</taxon>
        <taxon>Fibroporiaceae</taxon>
        <taxon>Fibroporia</taxon>
    </lineage>
</organism>
<protein>
    <submittedName>
        <fullName evidence="1">Uncharacterized protein</fullName>
    </submittedName>
</protein>
<dbReference type="Proteomes" id="UP000006352">
    <property type="component" value="Unassembled WGS sequence"/>
</dbReference>
<dbReference type="HOGENOM" id="CLU_2183981_0_0_1"/>
<proteinExistence type="predicted"/>
<keyword evidence="2" id="KW-1185">Reference proteome</keyword>
<gene>
    <name evidence="1" type="ORF">FIBRA_01400</name>
</gene>
<reference evidence="1 2" key="1">
    <citation type="journal article" date="2012" name="Appl. Environ. Microbiol.">
        <title>Short-read sequencing for genomic analysis of the brown rot fungus Fibroporia radiculosa.</title>
        <authorList>
            <person name="Tang J.D."/>
            <person name="Perkins A.D."/>
            <person name="Sonstegard T.S."/>
            <person name="Schroeder S.G."/>
            <person name="Burgess S.C."/>
            <person name="Diehl S.V."/>
        </authorList>
    </citation>
    <scope>NUCLEOTIDE SEQUENCE [LARGE SCALE GENOMIC DNA]</scope>
    <source>
        <strain evidence="1 2">TFFH 294</strain>
    </source>
</reference>
<evidence type="ECO:0000313" key="2">
    <source>
        <dbReference type="Proteomes" id="UP000006352"/>
    </source>
</evidence>
<dbReference type="EMBL" id="HE796930">
    <property type="protein sequence ID" value="CCL99382.1"/>
    <property type="molecule type" value="Genomic_DNA"/>
</dbReference>
<dbReference type="RefSeq" id="XP_012178665.1">
    <property type="nucleotide sequence ID" value="XM_012323275.1"/>
</dbReference>
<accession>J4HTA6</accession>
<name>J4HTA6_9APHY</name>
<evidence type="ECO:0000313" key="1">
    <source>
        <dbReference type="EMBL" id="CCL99382.1"/>
    </source>
</evidence>